<protein>
    <submittedName>
        <fullName evidence="2">Uncharacterized protein</fullName>
    </submittedName>
</protein>
<dbReference type="Proteomes" id="UP000283895">
    <property type="component" value="Unassembled WGS sequence"/>
</dbReference>
<gene>
    <name evidence="2" type="ORF">VMCG_00289</name>
</gene>
<comment type="caution">
    <text evidence="2">The sequence shown here is derived from an EMBL/GenBank/DDBJ whole genome shotgun (WGS) entry which is preliminary data.</text>
</comment>
<sequence>MFSGLAREVEGLEVTFGTLTPVVGRLMEEKFGFPRSMVKLEEKLDVNPGEENLDWKVDEKSDEKVDEKVDEKGPFGVVFGNSAERLDRSTDRSSLESDGRGMFSRVTRGI</sequence>
<dbReference type="EMBL" id="LKEA01000001">
    <property type="protein sequence ID" value="ROW12301.1"/>
    <property type="molecule type" value="Genomic_DNA"/>
</dbReference>
<evidence type="ECO:0000313" key="2">
    <source>
        <dbReference type="EMBL" id="ROW12301.1"/>
    </source>
</evidence>
<name>A0A423X8L9_9PEZI</name>
<evidence type="ECO:0000256" key="1">
    <source>
        <dbReference type="SAM" id="MobiDB-lite"/>
    </source>
</evidence>
<reference evidence="2 3" key="1">
    <citation type="submission" date="2015-09" db="EMBL/GenBank/DDBJ databases">
        <title>Host preference determinants of Valsa canker pathogens revealed by comparative genomics.</title>
        <authorList>
            <person name="Yin Z."/>
            <person name="Huang L."/>
        </authorList>
    </citation>
    <scope>NUCLEOTIDE SEQUENCE [LARGE SCALE GENOMIC DNA]</scope>
    <source>
        <strain evidence="2 3">03-1</strain>
    </source>
</reference>
<feature type="region of interest" description="Disordered" evidence="1">
    <location>
        <begin position="84"/>
        <end position="110"/>
    </location>
</feature>
<dbReference type="AlphaFoldDB" id="A0A423X8L9"/>
<evidence type="ECO:0000313" key="3">
    <source>
        <dbReference type="Proteomes" id="UP000283895"/>
    </source>
</evidence>
<accession>A0A423X8L9</accession>
<organism evidence="2 3">
    <name type="scientific">Cytospora schulzeri</name>
    <dbReference type="NCBI Taxonomy" id="448051"/>
    <lineage>
        <taxon>Eukaryota</taxon>
        <taxon>Fungi</taxon>
        <taxon>Dikarya</taxon>
        <taxon>Ascomycota</taxon>
        <taxon>Pezizomycotina</taxon>
        <taxon>Sordariomycetes</taxon>
        <taxon>Sordariomycetidae</taxon>
        <taxon>Diaporthales</taxon>
        <taxon>Cytosporaceae</taxon>
        <taxon>Cytospora</taxon>
    </lineage>
</organism>
<proteinExistence type="predicted"/>
<feature type="compositionally biased region" description="Basic and acidic residues" evidence="1">
    <location>
        <begin position="84"/>
        <end position="99"/>
    </location>
</feature>
<keyword evidence="3" id="KW-1185">Reference proteome</keyword>